<proteinExistence type="inferred from homology"/>
<evidence type="ECO:0000259" key="6">
    <source>
        <dbReference type="PROSITE" id="PS50250"/>
    </source>
</evidence>
<reference evidence="7" key="1">
    <citation type="journal article" date="2019" name="Plant J.">
        <title>Chlorella vulgaris genome assembly and annotation reveals the molecular basis for metabolic acclimation to high light conditions.</title>
        <authorList>
            <person name="Cecchin M."/>
            <person name="Marcolungo L."/>
            <person name="Rossato M."/>
            <person name="Girolomoni L."/>
            <person name="Cosentino E."/>
            <person name="Cuine S."/>
            <person name="Li-Beisson Y."/>
            <person name="Delledonne M."/>
            <person name="Ballottari M."/>
        </authorList>
    </citation>
    <scope>NUCLEOTIDE SEQUENCE</scope>
    <source>
        <strain evidence="7">211/11P</strain>
    </source>
</reference>
<dbReference type="InterPro" id="IPR058999">
    <property type="entry name" value="EIF3CL_C"/>
</dbReference>
<keyword evidence="8" id="KW-1185">Reference proteome</keyword>
<protein>
    <recommendedName>
        <fullName evidence="4">Eukaryotic translation initiation factor 3 subunit C</fullName>
        <shortName evidence="4">eIF3c</shortName>
    </recommendedName>
    <alternativeName>
        <fullName evidence="4">Eukaryotic translation initiation factor 3 subunit 8</fullName>
    </alternativeName>
    <alternativeName>
        <fullName evidence="4">eIF3 p110</fullName>
    </alternativeName>
</protein>
<dbReference type="InterPro" id="IPR008905">
    <property type="entry name" value="EIF3C_N_dom"/>
</dbReference>
<feature type="domain" description="PCI" evidence="6">
    <location>
        <begin position="615"/>
        <end position="788"/>
    </location>
</feature>
<evidence type="ECO:0000256" key="1">
    <source>
        <dbReference type="ARBA" id="ARBA00022490"/>
    </source>
</evidence>
<keyword evidence="3 4" id="KW-0648">Protein biosynthesis</keyword>
<dbReference type="OrthoDB" id="29647at2759"/>
<dbReference type="EMBL" id="SIDB01000003">
    <property type="protein sequence ID" value="KAI3434561.1"/>
    <property type="molecule type" value="Genomic_DNA"/>
</dbReference>
<dbReference type="AlphaFoldDB" id="A0A9D4TTS0"/>
<evidence type="ECO:0000256" key="5">
    <source>
        <dbReference type="SAM" id="MobiDB-lite"/>
    </source>
</evidence>
<dbReference type="PANTHER" id="PTHR13937:SF0">
    <property type="entry name" value="EUKARYOTIC TRANSLATION INITIATION FACTOR 3 SUBUNIT C-RELATED"/>
    <property type="match status" value="1"/>
</dbReference>
<sequence length="915" mass="101849">MASKFWAASSSDEESEDVVTSSQEDTSTGSGSSSDSSSGSSSDSGRKKGASRFLMGSSDSESEDERRVVRSAKDKAQEELRAVCNDIKNKMHINDWAAIQTLFDKLNKQLERTQKATQTLGVPRAYIRLLCDLEDFLAKTLAEKPKLSPTNTRAFTRMKQTLRKHNASYGEQIQSFRANPIVETEAEDSASEMEMTDAAASERELNTDEEEEAKFKSVRTGVVQRPKDKILLMDPNDITYEMVQKKLQDIAVARGKTTRIDRQEQIEMLTYLAGVTRGPVQKVEVLINVITVTFDMNQPTQSAMSVPNWNRCAQTMFDIMALLEANQHITLTDTPPEDERDDEPGAGAVAQVWGNLGAFLERLDDEWNGNLKALDPHANEYMERLKDEAVLLALAQKVSEYLMARRELDKLAAVALNRIQHFYYKTDVVYSAMRNLALQRQKDSAGAAPAPNAGSDGDFKVDGEEVEGATGLIIVAIPSEFSLPESCAQLVDQLARVVYVHGNDNQKGQAMLCTVYFRCIHDDFYSARDTLLMSRIQEQTAQLDAKMQVLYNRTIAQLGLCAFRTGLINECHQALMDLYGTGRVKELLAQGIQQHRFQEKTPEQESAERRRQVPFHMHINLELLESTYLISAMLMEVPAMATLHPVDGRKRVVSKPLRRLMDNYDRQSFTGPPENVRDHVMAAVRALATGEWRRSYEYITALTCWSLLPQKDAVLCMLRLKLQQEALRTYLLAYGRFYSSLSITQLCNMFELPGCQVHAIVSRLIVDDGLPASHDQPTGTVVVHNVEPTALQNLAGTFSDKASLLVDLNERALALRTGALHTDEDENDGRRGPDGAQGGRRTRLGGRLGAAGGFGRGGRGGRGGRYGERERGNGFMPESGFAGGVFGRGRGRRQAAQRDDSNYTPLGSGFNRRRQ</sequence>
<gene>
    <name evidence="7" type="ORF">D9Q98_002634</name>
</gene>
<dbReference type="GO" id="GO:0003723">
    <property type="term" value="F:RNA binding"/>
    <property type="evidence" value="ECO:0007669"/>
    <property type="project" value="InterPro"/>
</dbReference>
<keyword evidence="2 4" id="KW-0396">Initiation factor</keyword>
<name>A0A9D4TTS0_CHLVU</name>
<comment type="similarity">
    <text evidence="4">Belongs to the eIF-3 subunit C family.</text>
</comment>
<organism evidence="7 8">
    <name type="scientific">Chlorella vulgaris</name>
    <name type="common">Green alga</name>
    <dbReference type="NCBI Taxonomy" id="3077"/>
    <lineage>
        <taxon>Eukaryota</taxon>
        <taxon>Viridiplantae</taxon>
        <taxon>Chlorophyta</taxon>
        <taxon>core chlorophytes</taxon>
        <taxon>Trebouxiophyceae</taxon>
        <taxon>Chlorellales</taxon>
        <taxon>Chlorellaceae</taxon>
        <taxon>Chlorella clade</taxon>
        <taxon>Chlorella</taxon>
    </lineage>
</organism>
<dbReference type="GO" id="GO:0005852">
    <property type="term" value="C:eukaryotic translation initiation factor 3 complex"/>
    <property type="evidence" value="ECO:0007669"/>
    <property type="project" value="UniProtKB-UniRule"/>
</dbReference>
<dbReference type="InterPro" id="IPR036390">
    <property type="entry name" value="WH_DNA-bd_sf"/>
</dbReference>
<dbReference type="GO" id="GO:0016282">
    <property type="term" value="C:eukaryotic 43S preinitiation complex"/>
    <property type="evidence" value="ECO:0007669"/>
    <property type="project" value="UniProtKB-UniRule"/>
</dbReference>
<comment type="caution">
    <text evidence="7">The sequence shown here is derived from an EMBL/GenBank/DDBJ whole genome shotgun (WGS) entry which is preliminary data.</text>
</comment>
<evidence type="ECO:0000256" key="4">
    <source>
        <dbReference type="HAMAP-Rule" id="MF_03002"/>
    </source>
</evidence>
<feature type="compositionally biased region" description="Low complexity" evidence="5">
    <location>
        <begin position="18"/>
        <end position="43"/>
    </location>
</feature>
<accession>A0A9D4TTS0</accession>
<evidence type="ECO:0000313" key="7">
    <source>
        <dbReference type="EMBL" id="KAI3434561.1"/>
    </source>
</evidence>
<reference evidence="7" key="2">
    <citation type="submission" date="2020-11" db="EMBL/GenBank/DDBJ databases">
        <authorList>
            <person name="Cecchin M."/>
            <person name="Marcolungo L."/>
            <person name="Rossato M."/>
            <person name="Girolomoni L."/>
            <person name="Cosentino E."/>
            <person name="Cuine S."/>
            <person name="Li-Beisson Y."/>
            <person name="Delledonne M."/>
            <person name="Ballottari M."/>
        </authorList>
    </citation>
    <scope>NUCLEOTIDE SEQUENCE</scope>
    <source>
        <strain evidence="7">211/11P</strain>
        <tissue evidence="7">Whole cell</tissue>
    </source>
</reference>
<dbReference type="Proteomes" id="UP001055712">
    <property type="component" value="Unassembled WGS sequence"/>
</dbReference>
<feature type="region of interest" description="Disordered" evidence="5">
    <location>
        <begin position="1"/>
        <end position="75"/>
    </location>
</feature>
<dbReference type="InterPro" id="IPR000717">
    <property type="entry name" value="PCI_dom"/>
</dbReference>
<dbReference type="SUPFAM" id="SSF46785">
    <property type="entry name" value="Winged helix' DNA-binding domain"/>
    <property type="match status" value="1"/>
</dbReference>
<comment type="subcellular location">
    <subcellularLocation>
        <location evidence="4">Cytoplasm</location>
    </subcellularLocation>
</comment>
<dbReference type="SMART" id="SM00088">
    <property type="entry name" value="PINT"/>
    <property type="match status" value="1"/>
</dbReference>
<dbReference type="GO" id="GO:0003743">
    <property type="term" value="F:translation initiation factor activity"/>
    <property type="evidence" value="ECO:0007669"/>
    <property type="project" value="UniProtKB-UniRule"/>
</dbReference>
<dbReference type="HAMAP" id="MF_03002">
    <property type="entry name" value="eIF3c"/>
    <property type="match status" value="1"/>
</dbReference>
<evidence type="ECO:0000313" key="8">
    <source>
        <dbReference type="Proteomes" id="UP001055712"/>
    </source>
</evidence>
<dbReference type="Pfam" id="PF26569">
    <property type="entry name" value="EIF3CL_C"/>
    <property type="match status" value="1"/>
</dbReference>
<dbReference type="Pfam" id="PF05470">
    <property type="entry name" value="eIF-3c_N"/>
    <property type="match status" value="1"/>
</dbReference>
<evidence type="ECO:0000256" key="2">
    <source>
        <dbReference type="ARBA" id="ARBA00022540"/>
    </source>
</evidence>
<feature type="region of interest" description="Disordered" evidence="5">
    <location>
        <begin position="819"/>
        <end position="915"/>
    </location>
</feature>
<evidence type="ECO:0000256" key="3">
    <source>
        <dbReference type="ARBA" id="ARBA00022917"/>
    </source>
</evidence>
<dbReference type="GO" id="GO:0001732">
    <property type="term" value="P:formation of cytoplasmic translation initiation complex"/>
    <property type="evidence" value="ECO:0007669"/>
    <property type="project" value="UniProtKB-UniRule"/>
</dbReference>
<dbReference type="GO" id="GO:0031369">
    <property type="term" value="F:translation initiation factor binding"/>
    <property type="evidence" value="ECO:0007669"/>
    <property type="project" value="InterPro"/>
</dbReference>
<keyword evidence="1 4" id="KW-0963">Cytoplasm</keyword>
<feature type="compositionally biased region" description="Gly residues" evidence="5">
    <location>
        <begin position="846"/>
        <end position="864"/>
    </location>
</feature>
<dbReference type="Pfam" id="PF01399">
    <property type="entry name" value="PCI"/>
    <property type="match status" value="1"/>
</dbReference>
<comment type="function">
    <text evidence="4">Component of the eukaryotic translation initiation factor 3 (eIF-3) complex, which is involved in protein synthesis of a specialized repertoire of mRNAs and, together with other initiation factors, stimulates binding of mRNA and methionyl-tRNAi to the 40S ribosome. The eIF-3 complex specifically targets and initiates translation of a subset of mRNAs involved in cell proliferation.</text>
</comment>
<feature type="compositionally biased region" description="Basic and acidic residues" evidence="5">
    <location>
        <begin position="64"/>
        <end position="75"/>
    </location>
</feature>
<dbReference type="PROSITE" id="PS50250">
    <property type="entry name" value="PCI"/>
    <property type="match status" value="1"/>
</dbReference>
<dbReference type="InterPro" id="IPR027516">
    <property type="entry name" value="EIF3C"/>
</dbReference>
<dbReference type="PANTHER" id="PTHR13937">
    <property type="entry name" value="EUKARYOTIC TRANSLATION INITATION FACTOR 3, SUBUNIT 8 EIF3S8 -RELATED"/>
    <property type="match status" value="1"/>
</dbReference>
<dbReference type="GO" id="GO:0033290">
    <property type="term" value="C:eukaryotic 48S preinitiation complex"/>
    <property type="evidence" value="ECO:0007669"/>
    <property type="project" value="UniProtKB-UniRule"/>
</dbReference>
<comment type="subunit">
    <text evidence="4">Component of the eukaryotic translation initiation factor 3 (eIF-3) complex.</text>
</comment>